<dbReference type="GO" id="GO:0009229">
    <property type="term" value="P:thiamine diphosphate biosynthetic process"/>
    <property type="evidence" value="ECO:0007669"/>
    <property type="project" value="UniProtKB-UniRule"/>
</dbReference>
<feature type="binding site" evidence="2">
    <location>
        <position position="43"/>
    </location>
    <ligand>
        <name>Mg(2+)</name>
        <dbReference type="ChEBI" id="CHEBI:18420"/>
        <label>4</label>
    </ligand>
</feature>
<comment type="pathway">
    <text evidence="2">Cofactor biosynthesis; thiamine diphosphate biosynthesis; thiamine diphosphate from thiamine phosphate: step 1/1.</text>
</comment>
<reference evidence="5 6" key="1">
    <citation type="submission" date="2018-10" db="EMBL/GenBank/DDBJ databases">
        <title>Genomic Encyclopedia of Type Strains, Phase IV (KMG-IV): sequencing the most valuable type-strain genomes for metagenomic binning, comparative biology and taxonomic classification.</title>
        <authorList>
            <person name="Goeker M."/>
        </authorList>
    </citation>
    <scope>NUCLEOTIDE SEQUENCE [LARGE SCALE GENOMIC DNA]</scope>
    <source>
        <strain evidence="5 6">DSM 25080</strain>
    </source>
</reference>
<keyword evidence="2" id="KW-0067">ATP-binding</keyword>
<dbReference type="NCBIfam" id="TIGR01379">
    <property type="entry name" value="thiL"/>
    <property type="match status" value="1"/>
</dbReference>
<feature type="binding site" evidence="2">
    <location>
        <position position="45"/>
    </location>
    <ligand>
        <name>Mg(2+)</name>
        <dbReference type="ChEBI" id="CHEBI:18420"/>
        <label>2</label>
    </ligand>
</feature>
<evidence type="ECO:0000256" key="2">
    <source>
        <dbReference type="HAMAP-Rule" id="MF_02128"/>
    </source>
</evidence>
<feature type="binding site" evidence="2">
    <location>
        <position position="73"/>
    </location>
    <ligand>
        <name>Mg(2+)</name>
        <dbReference type="ChEBI" id="CHEBI:18420"/>
        <label>2</label>
    </ligand>
</feature>
<dbReference type="RefSeq" id="WP_121875740.1">
    <property type="nucleotide sequence ID" value="NZ_REFJ01000001.1"/>
</dbReference>
<feature type="binding site" evidence="2">
    <location>
        <position position="52"/>
    </location>
    <ligand>
        <name>substrate</name>
    </ligand>
</feature>
<dbReference type="OrthoDB" id="9802811at2"/>
<dbReference type="InterPro" id="IPR016188">
    <property type="entry name" value="PurM-like_N"/>
</dbReference>
<feature type="binding site" evidence="2">
    <location>
        <position position="207"/>
    </location>
    <ligand>
        <name>Mg(2+)</name>
        <dbReference type="ChEBI" id="CHEBI:18420"/>
        <label>3</label>
    </ligand>
</feature>
<evidence type="ECO:0000256" key="1">
    <source>
        <dbReference type="ARBA" id="ARBA00022977"/>
    </source>
</evidence>
<feature type="binding site" evidence="2">
    <location>
        <position position="73"/>
    </location>
    <ligand>
        <name>Mg(2+)</name>
        <dbReference type="ChEBI" id="CHEBI:18420"/>
        <label>4</label>
    </ligand>
</feature>
<dbReference type="CDD" id="cd02194">
    <property type="entry name" value="ThiL"/>
    <property type="match status" value="1"/>
</dbReference>
<dbReference type="PANTHER" id="PTHR30270">
    <property type="entry name" value="THIAMINE-MONOPHOSPHATE KINASE"/>
    <property type="match status" value="1"/>
</dbReference>
<keyword evidence="2" id="KW-0808">Transferase</keyword>
<feature type="domain" description="PurM-like C-terminal" evidence="4">
    <location>
        <begin position="150"/>
        <end position="291"/>
    </location>
</feature>
<evidence type="ECO:0000313" key="5">
    <source>
        <dbReference type="EMBL" id="RMA82406.1"/>
    </source>
</evidence>
<dbReference type="SUPFAM" id="SSF55326">
    <property type="entry name" value="PurM N-terminal domain-like"/>
    <property type="match status" value="1"/>
</dbReference>
<evidence type="ECO:0000259" key="3">
    <source>
        <dbReference type="Pfam" id="PF00586"/>
    </source>
</evidence>
<protein>
    <recommendedName>
        <fullName evidence="2">Thiamine-monophosphate kinase</fullName>
        <shortName evidence="2">TMP kinase</shortName>
        <shortName evidence="2">Thiamine-phosphate kinase</shortName>
        <ecNumber evidence="2">2.7.4.16</ecNumber>
    </recommendedName>
</protein>
<keyword evidence="1 2" id="KW-0784">Thiamine biosynthesis</keyword>
<dbReference type="InterPro" id="IPR036921">
    <property type="entry name" value="PurM-like_N_sf"/>
</dbReference>
<dbReference type="PANTHER" id="PTHR30270:SF0">
    <property type="entry name" value="THIAMINE-MONOPHOSPHATE KINASE"/>
    <property type="match status" value="1"/>
</dbReference>
<feature type="binding site" evidence="2">
    <location>
        <position position="28"/>
    </location>
    <ligand>
        <name>Mg(2+)</name>
        <dbReference type="ChEBI" id="CHEBI:18420"/>
        <label>4</label>
    </ligand>
</feature>
<feature type="binding site" evidence="2">
    <location>
        <position position="73"/>
    </location>
    <ligand>
        <name>Mg(2+)</name>
        <dbReference type="ChEBI" id="CHEBI:18420"/>
        <label>3</label>
    </ligand>
</feature>
<dbReference type="Gene3D" id="3.90.650.10">
    <property type="entry name" value="PurM-like C-terminal domain"/>
    <property type="match status" value="1"/>
</dbReference>
<feature type="binding site" evidence="2">
    <location>
        <position position="144"/>
    </location>
    <ligand>
        <name>ATP</name>
        <dbReference type="ChEBI" id="CHEBI:30616"/>
    </ligand>
</feature>
<dbReference type="GO" id="GO:0009030">
    <property type="term" value="F:thiamine-phosphate kinase activity"/>
    <property type="evidence" value="ECO:0007669"/>
    <property type="project" value="UniProtKB-UniRule"/>
</dbReference>
<dbReference type="PIRSF" id="PIRSF005303">
    <property type="entry name" value="Thiam_monoph_kin"/>
    <property type="match status" value="1"/>
</dbReference>
<comment type="catalytic activity">
    <reaction evidence="2">
        <text>thiamine phosphate + ATP = thiamine diphosphate + ADP</text>
        <dbReference type="Rhea" id="RHEA:15913"/>
        <dbReference type="ChEBI" id="CHEBI:30616"/>
        <dbReference type="ChEBI" id="CHEBI:37575"/>
        <dbReference type="ChEBI" id="CHEBI:58937"/>
        <dbReference type="ChEBI" id="CHEBI:456216"/>
        <dbReference type="EC" id="2.7.4.16"/>
    </reaction>
</comment>
<keyword evidence="2" id="KW-0460">Magnesium</keyword>
<comment type="function">
    <text evidence="2">Catalyzes the ATP-dependent phosphorylation of thiamine-monophosphate (TMP) to form thiamine-pyrophosphate (TPP), the active form of vitamin B1.</text>
</comment>
<evidence type="ECO:0000313" key="6">
    <source>
        <dbReference type="Proteomes" id="UP000267187"/>
    </source>
</evidence>
<dbReference type="Pfam" id="PF02769">
    <property type="entry name" value="AIRS_C"/>
    <property type="match status" value="1"/>
</dbReference>
<dbReference type="GO" id="GO:0005524">
    <property type="term" value="F:ATP binding"/>
    <property type="evidence" value="ECO:0007669"/>
    <property type="project" value="UniProtKB-UniRule"/>
</dbReference>
<dbReference type="AlphaFoldDB" id="A0A3M0ACZ2"/>
<dbReference type="InterPro" id="IPR036676">
    <property type="entry name" value="PurM-like_C_sf"/>
</dbReference>
<comment type="caution">
    <text evidence="5">The sequence shown here is derived from an EMBL/GenBank/DDBJ whole genome shotgun (WGS) entry which is preliminary data.</text>
</comment>
<name>A0A3M0ACZ2_9GAMM</name>
<keyword evidence="2" id="KW-0547">Nucleotide-binding</keyword>
<dbReference type="EMBL" id="REFJ01000001">
    <property type="protein sequence ID" value="RMA82406.1"/>
    <property type="molecule type" value="Genomic_DNA"/>
</dbReference>
<dbReference type="InterPro" id="IPR010918">
    <property type="entry name" value="PurM-like_C_dom"/>
</dbReference>
<sequence length="317" mass="33722">MKEFSFIKEFMKPLSVSDEHVVLGIGDDAAVIRLGENEELVVSTDTQVESRHFPVGADYALVVARAIGCAVSDLAAMGAQPLGFTLSLSCPNLNVELARRIAEGVAMGIERYQTPIIGGDTVQGPFTISVTVMGRVEAGQALRRTGAQDDDDLWVTGTLGGSAAALEEIDNTDIGNLSALDQAYWQPPCRLEFGQGLARGIATSCLDLSDGLAGDVRHILQSSGLGAEIDRGRIPINPLALGRVGRDASFELAFQGGDDYELLFTAPASKRQEVESLSLTSNTPVTRIGRLNLNREILLIVDDGNATICTNSGYGHF</sequence>
<feature type="binding site" evidence="2">
    <location>
        <position position="45"/>
    </location>
    <ligand>
        <name>Mg(2+)</name>
        <dbReference type="ChEBI" id="CHEBI:18420"/>
        <label>1</label>
    </ligand>
</feature>
<comment type="caution">
    <text evidence="2">Lacks conserved residue(s) required for the propagation of feature annotation.</text>
</comment>
<dbReference type="SUPFAM" id="SSF56042">
    <property type="entry name" value="PurM C-terminal domain-like"/>
    <property type="match status" value="1"/>
</dbReference>
<dbReference type="GO" id="GO:0009228">
    <property type="term" value="P:thiamine biosynthetic process"/>
    <property type="evidence" value="ECO:0007669"/>
    <property type="project" value="UniProtKB-KW"/>
</dbReference>
<proteinExistence type="inferred from homology"/>
<dbReference type="Proteomes" id="UP000267187">
    <property type="component" value="Unassembled WGS sequence"/>
</dbReference>
<feature type="binding site" evidence="2">
    <location>
        <position position="28"/>
    </location>
    <ligand>
        <name>Mg(2+)</name>
        <dbReference type="ChEBI" id="CHEBI:18420"/>
        <label>3</label>
    </ligand>
</feature>
<dbReference type="GO" id="GO:0000287">
    <property type="term" value="F:magnesium ion binding"/>
    <property type="evidence" value="ECO:0007669"/>
    <property type="project" value="UniProtKB-UniRule"/>
</dbReference>
<dbReference type="Gene3D" id="3.30.1330.10">
    <property type="entry name" value="PurM-like, N-terminal domain"/>
    <property type="match status" value="1"/>
</dbReference>
<feature type="binding site" evidence="2">
    <location>
        <position position="258"/>
    </location>
    <ligand>
        <name>substrate</name>
    </ligand>
</feature>
<accession>A0A3M0ACZ2</accession>
<evidence type="ECO:0000259" key="4">
    <source>
        <dbReference type="Pfam" id="PF02769"/>
    </source>
</evidence>
<feature type="domain" description="PurM-like N-terminal" evidence="3">
    <location>
        <begin position="26"/>
        <end position="136"/>
    </location>
</feature>
<dbReference type="Pfam" id="PF00586">
    <property type="entry name" value="AIRS"/>
    <property type="match status" value="1"/>
</dbReference>
<dbReference type="UniPathway" id="UPA00060">
    <property type="reaction ID" value="UER00142"/>
</dbReference>
<feature type="binding site" evidence="2">
    <location>
        <begin position="119"/>
        <end position="120"/>
    </location>
    <ligand>
        <name>ATP</name>
        <dbReference type="ChEBI" id="CHEBI:30616"/>
    </ligand>
</feature>
<feature type="binding site" evidence="2">
    <location>
        <position position="44"/>
    </location>
    <ligand>
        <name>Mg(2+)</name>
        <dbReference type="ChEBI" id="CHEBI:18420"/>
        <label>1</label>
    </ligand>
</feature>
<organism evidence="5 6">
    <name type="scientific">Umboniibacter marinipuniceus</name>
    <dbReference type="NCBI Taxonomy" id="569599"/>
    <lineage>
        <taxon>Bacteria</taxon>
        <taxon>Pseudomonadati</taxon>
        <taxon>Pseudomonadota</taxon>
        <taxon>Gammaproteobacteria</taxon>
        <taxon>Cellvibrionales</taxon>
        <taxon>Cellvibrionaceae</taxon>
        <taxon>Umboniibacter</taxon>
    </lineage>
</organism>
<comment type="similarity">
    <text evidence="2">Belongs to the thiamine-monophosphate kinase family.</text>
</comment>
<dbReference type="HAMAP" id="MF_02128">
    <property type="entry name" value="TMP_kinase"/>
    <property type="match status" value="1"/>
</dbReference>
<dbReference type="EC" id="2.7.4.16" evidence="2"/>
<keyword evidence="2" id="KW-0479">Metal-binding</keyword>
<feature type="binding site" evidence="2">
    <location>
        <position position="209"/>
    </location>
    <ligand>
        <name>ATP</name>
        <dbReference type="ChEBI" id="CHEBI:30616"/>
    </ligand>
</feature>
<comment type="miscellaneous">
    <text evidence="2">Reaction mechanism of ThiL seems to utilize a direct, inline transfer of the gamma-phosphate of ATP to TMP rather than a phosphorylated enzyme intermediate.</text>
</comment>
<feature type="binding site" evidence="2">
    <location>
        <position position="314"/>
    </location>
    <ligand>
        <name>substrate</name>
    </ligand>
</feature>
<dbReference type="InterPro" id="IPR006283">
    <property type="entry name" value="ThiL-like"/>
</dbReference>
<feature type="binding site" evidence="2">
    <location>
        <position position="120"/>
    </location>
    <ligand>
        <name>Mg(2+)</name>
        <dbReference type="ChEBI" id="CHEBI:18420"/>
        <label>1</label>
    </ligand>
</feature>
<gene>
    <name evidence="2" type="primary">thiL</name>
    <name evidence="5" type="ORF">DFR27_0355</name>
</gene>
<feature type="binding site" evidence="2">
    <location>
        <position position="210"/>
    </location>
    <ligand>
        <name>Mg(2+)</name>
        <dbReference type="ChEBI" id="CHEBI:18420"/>
        <label>5</label>
    </ligand>
</feature>
<keyword evidence="2 5" id="KW-0418">Kinase</keyword>
<keyword evidence="6" id="KW-1185">Reference proteome</keyword>